<keyword evidence="2" id="KW-1185">Reference proteome</keyword>
<reference evidence="1 2" key="1">
    <citation type="journal article" date="2023" name="Plant Biotechnol. J.">
        <title>Chromosome-level wild Hevea brasiliensis genome provides new tools for genomic-assisted breeding and valuable loci to elevate rubber yield.</title>
        <authorList>
            <person name="Cheng H."/>
            <person name="Song X."/>
            <person name="Hu Y."/>
            <person name="Wu T."/>
            <person name="Yang Q."/>
            <person name="An Z."/>
            <person name="Feng S."/>
            <person name="Deng Z."/>
            <person name="Wu W."/>
            <person name="Zeng X."/>
            <person name="Tu M."/>
            <person name="Wang X."/>
            <person name="Huang H."/>
        </authorList>
    </citation>
    <scope>NUCLEOTIDE SEQUENCE [LARGE SCALE GENOMIC DNA]</scope>
    <source>
        <strain evidence="1">MT/VB/25A 57/8</strain>
    </source>
</reference>
<dbReference type="Gene3D" id="2.40.70.10">
    <property type="entry name" value="Acid Proteases"/>
    <property type="match status" value="1"/>
</dbReference>
<organism evidence="1 2">
    <name type="scientific">Hevea brasiliensis</name>
    <name type="common">Para rubber tree</name>
    <name type="synonym">Siphonia brasiliensis</name>
    <dbReference type="NCBI Taxonomy" id="3981"/>
    <lineage>
        <taxon>Eukaryota</taxon>
        <taxon>Viridiplantae</taxon>
        <taxon>Streptophyta</taxon>
        <taxon>Embryophyta</taxon>
        <taxon>Tracheophyta</taxon>
        <taxon>Spermatophyta</taxon>
        <taxon>Magnoliopsida</taxon>
        <taxon>eudicotyledons</taxon>
        <taxon>Gunneridae</taxon>
        <taxon>Pentapetalae</taxon>
        <taxon>rosids</taxon>
        <taxon>fabids</taxon>
        <taxon>Malpighiales</taxon>
        <taxon>Euphorbiaceae</taxon>
        <taxon>Crotonoideae</taxon>
        <taxon>Micrandreae</taxon>
        <taxon>Hevea</taxon>
    </lineage>
</organism>
<dbReference type="InterPro" id="IPR021109">
    <property type="entry name" value="Peptidase_aspartic_dom_sf"/>
</dbReference>
<dbReference type="CDD" id="cd00303">
    <property type="entry name" value="retropepsin_like"/>
    <property type="match status" value="1"/>
</dbReference>
<proteinExistence type="predicted"/>
<dbReference type="PANTHER" id="PTHR33067">
    <property type="entry name" value="RNA-DIRECTED DNA POLYMERASE-RELATED"/>
    <property type="match status" value="1"/>
</dbReference>
<dbReference type="EMBL" id="JARPOI010000012">
    <property type="protein sequence ID" value="KAJ9167446.1"/>
    <property type="molecule type" value="Genomic_DNA"/>
</dbReference>
<evidence type="ECO:0000313" key="2">
    <source>
        <dbReference type="Proteomes" id="UP001174677"/>
    </source>
</evidence>
<protein>
    <submittedName>
        <fullName evidence="1">Uncharacterized protein</fullName>
    </submittedName>
</protein>
<gene>
    <name evidence="1" type="ORF">P3X46_022098</name>
</gene>
<dbReference type="PANTHER" id="PTHR33067:SF15">
    <property type="entry name" value="RNA-DIRECTED DNA POLYMERASE"/>
    <property type="match status" value="1"/>
</dbReference>
<dbReference type="Proteomes" id="UP001174677">
    <property type="component" value="Chromosome 12"/>
</dbReference>
<comment type="caution">
    <text evidence="1">The sequence shown here is derived from an EMBL/GenBank/DDBJ whole genome shotgun (WGS) entry which is preliminary data.</text>
</comment>
<name>A0ABQ9LHL1_HEVBR</name>
<accession>A0ABQ9LHL1</accession>
<evidence type="ECO:0000313" key="1">
    <source>
        <dbReference type="EMBL" id="KAJ9167446.1"/>
    </source>
</evidence>
<sequence>MFTIPCKIGNTRFERVMLNVVASINVMPRSIYTSLNLVPLKETGVIMQLADRSNAFFDGVIEDVLVQVNELVFPTDFYILNMKNNNSLNIAPILLGRPFLKTSRTKIDVHDGTLSMEFDGEIMHFNIFKTMRYLIDVHSDCSLDVIEPLVQKAFELCGDDKLNVAISYNLNDGEATIAQEEVSLGDELEDMVKELNMLPPQHDRYNVANIVLDISHTKLSPFIEQAPKLELKPLPDHLKYVFLGNGETLLVIIAKNLTSF</sequence>